<comment type="function">
    <text evidence="10 11">Involved in cell wall formation. Catalyzes the final step in the synthesis of UDP-N-acetylmuramoyl-pentapeptide, the precursor of murein.</text>
</comment>
<evidence type="ECO:0000259" key="13">
    <source>
        <dbReference type="Pfam" id="PF02875"/>
    </source>
</evidence>
<evidence type="ECO:0000259" key="12">
    <source>
        <dbReference type="Pfam" id="PF01225"/>
    </source>
</evidence>
<dbReference type="STRING" id="41431.PCC8801_2372"/>
<dbReference type="InterPro" id="IPR013221">
    <property type="entry name" value="Mur_ligase_cen"/>
</dbReference>
<dbReference type="InterPro" id="IPR051046">
    <property type="entry name" value="MurCDEF_CellWall_CoF430Synth"/>
</dbReference>
<dbReference type="Pfam" id="PF08245">
    <property type="entry name" value="Mur_ligase_M"/>
    <property type="match status" value="1"/>
</dbReference>
<dbReference type="OrthoDB" id="9801978at2"/>
<feature type="domain" description="Mur ligase N-terminal catalytic" evidence="12">
    <location>
        <begin position="30"/>
        <end position="101"/>
    </location>
</feature>
<dbReference type="GO" id="GO:0047480">
    <property type="term" value="F:UDP-N-acetylmuramoyl-tripeptide-D-alanyl-D-alanine ligase activity"/>
    <property type="evidence" value="ECO:0007669"/>
    <property type="project" value="UniProtKB-UniRule"/>
</dbReference>
<evidence type="ECO:0000256" key="3">
    <source>
        <dbReference type="ARBA" id="ARBA00022618"/>
    </source>
</evidence>
<feature type="binding site" evidence="10">
    <location>
        <begin position="117"/>
        <end position="123"/>
    </location>
    <ligand>
        <name>ATP</name>
        <dbReference type="ChEBI" id="CHEBI:30616"/>
    </ligand>
</feature>
<dbReference type="GO" id="GO:0071555">
    <property type="term" value="P:cell wall organization"/>
    <property type="evidence" value="ECO:0007669"/>
    <property type="project" value="UniProtKB-KW"/>
</dbReference>
<dbReference type="eggNOG" id="COG0770">
    <property type="taxonomic scope" value="Bacteria"/>
</dbReference>
<dbReference type="KEGG" id="cyp:PCC8801_2372"/>
<dbReference type="Pfam" id="PF02875">
    <property type="entry name" value="Mur_ligase_C"/>
    <property type="match status" value="1"/>
</dbReference>
<comment type="subcellular location">
    <subcellularLocation>
        <location evidence="10 11">Cytoplasm</location>
    </subcellularLocation>
</comment>
<keyword evidence="8 10" id="KW-0131">Cell cycle</keyword>
<dbReference type="GO" id="GO:0009252">
    <property type="term" value="P:peptidoglycan biosynthetic process"/>
    <property type="evidence" value="ECO:0007669"/>
    <property type="project" value="UniProtKB-UniRule"/>
</dbReference>
<dbReference type="InterPro" id="IPR000713">
    <property type="entry name" value="Mur_ligase_N"/>
</dbReference>
<reference evidence="16" key="1">
    <citation type="journal article" date="2011" name="MBio">
        <title>Novel metabolic attributes of the genus Cyanothece, comprising a group of unicellular nitrogen-fixing Cyanobacteria.</title>
        <authorList>
            <person name="Bandyopadhyay A."/>
            <person name="Elvitigala T."/>
            <person name="Welsh E."/>
            <person name="Stockel J."/>
            <person name="Liberton M."/>
            <person name="Min H."/>
            <person name="Sherman L.A."/>
            <person name="Pakrasi H.B."/>
        </authorList>
    </citation>
    <scope>NUCLEOTIDE SEQUENCE [LARGE SCALE GENOMIC DNA]</scope>
    <source>
        <strain evidence="16">PCC 8801</strain>
    </source>
</reference>
<name>B7K2J2_RIPO1</name>
<dbReference type="PANTHER" id="PTHR43024:SF1">
    <property type="entry name" value="UDP-N-ACETYLMURAMOYL-TRIPEPTIDE--D-ALANYL-D-ALANINE LIGASE"/>
    <property type="match status" value="1"/>
</dbReference>
<dbReference type="RefSeq" id="WP_012595653.1">
    <property type="nucleotide sequence ID" value="NC_011726.1"/>
</dbReference>
<evidence type="ECO:0000313" key="16">
    <source>
        <dbReference type="Proteomes" id="UP000008204"/>
    </source>
</evidence>
<sequence>MSFQVNFRKFRKIFSANLNSEIDVIDDFLIDGITTDSRYINPGEIFLALRGNTFDGHDFANIAVDKGAIALIVDHHISVKSTKQIPQIQVKDTLLAYQQVAHWWREQLTIPVIAITGSVGKTTTKELISAVLSNYGIVHKTKENYNNEIGVPKTLLELTRQHDYAVIEMGMRGLNEIALLSQIARPTIGLITNVGTAHIGRLGSKEAIAQAKCELLAEMPPDATAIFNHDNSLLVQTAKKVWKGETISYGLEGGDITGELLDNQTLRVEGMDFPLPLPGRHNALNYLGAIAVAKCLKLDCNVLMQGISVNLPKGRSRRYQLSGDILLLDETYNAGLESMKAALELLKEIPGQRHLAILGTMKELGEKSAELHREVGETAKALGIDHLLVLVDDPEAIAIADGALGMVTECLPTQEELIKRLTEIVQPGDRLLFKASNSVGLNRVVEAFRSWGEGVKG</sequence>
<evidence type="ECO:0000256" key="6">
    <source>
        <dbReference type="ARBA" id="ARBA00022960"/>
    </source>
</evidence>
<proteinExistence type="inferred from homology"/>
<keyword evidence="16" id="KW-1185">Reference proteome</keyword>
<dbReference type="GO" id="GO:0008766">
    <property type="term" value="F:UDP-N-acetylmuramoylalanyl-D-glutamyl-2,6-diaminopimelate-D-alanyl-D-alanine ligase activity"/>
    <property type="evidence" value="ECO:0007669"/>
    <property type="project" value="RHEA"/>
</dbReference>
<dbReference type="Pfam" id="PF01225">
    <property type="entry name" value="Mur_ligase"/>
    <property type="match status" value="1"/>
</dbReference>
<evidence type="ECO:0000256" key="11">
    <source>
        <dbReference type="RuleBase" id="RU004136"/>
    </source>
</evidence>
<comment type="catalytic activity">
    <reaction evidence="10 11">
        <text>D-alanyl-D-alanine + UDP-N-acetyl-alpha-D-muramoyl-L-alanyl-gamma-D-glutamyl-meso-2,6-diaminopimelate + ATP = UDP-N-acetyl-alpha-D-muramoyl-L-alanyl-gamma-D-glutamyl-meso-2,6-diaminopimeloyl-D-alanyl-D-alanine + ADP + phosphate + H(+)</text>
        <dbReference type="Rhea" id="RHEA:28374"/>
        <dbReference type="ChEBI" id="CHEBI:15378"/>
        <dbReference type="ChEBI" id="CHEBI:30616"/>
        <dbReference type="ChEBI" id="CHEBI:43474"/>
        <dbReference type="ChEBI" id="CHEBI:57822"/>
        <dbReference type="ChEBI" id="CHEBI:61386"/>
        <dbReference type="ChEBI" id="CHEBI:83905"/>
        <dbReference type="ChEBI" id="CHEBI:456216"/>
        <dbReference type="EC" id="6.3.2.10"/>
    </reaction>
</comment>
<dbReference type="AlphaFoldDB" id="B7K2J2"/>
<comment type="similarity">
    <text evidence="10">Belongs to the MurCDEF family. MurF subfamily.</text>
</comment>
<dbReference type="SUPFAM" id="SSF53244">
    <property type="entry name" value="MurD-like peptide ligases, peptide-binding domain"/>
    <property type="match status" value="1"/>
</dbReference>
<dbReference type="Gene3D" id="3.40.1390.10">
    <property type="entry name" value="MurE/MurF, N-terminal domain"/>
    <property type="match status" value="1"/>
</dbReference>
<evidence type="ECO:0000256" key="7">
    <source>
        <dbReference type="ARBA" id="ARBA00022984"/>
    </source>
</evidence>
<keyword evidence="9 10" id="KW-0961">Cell wall biogenesis/degradation</keyword>
<dbReference type="GO" id="GO:0005524">
    <property type="term" value="F:ATP binding"/>
    <property type="evidence" value="ECO:0007669"/>
    <property type="project" value="UniProtKB-UniRule"/>
</dbReference>
<keyword evidence="7 10" id="KW-0573">Peptidoglycan synthesis</keyword>
<evidence type="ECO:0000256" key="10">
    <source>
        <dbReference type="HAMAP-Rule" id="MF_02019"/>
    </source>
</evidence>
<dbReference type="InterPro" id="IPR035911">
    <property type="entry name" value="MurE/MurF_N"/>
</dbReference>
<dbReference type="InterPro" id="IPR036565">
    <property type="entry name" value="Mur-like_cat_sf"/>
</dbReference>
<protein>
    <recommendedName>
        <fullName evidence="10 11">UDP-N-acetylmuramoyl-tripeptide--D-alanyl-D-alanine ligase</fullName>
        <ecNumber evidence="10 11">6.3.2.10</ecNumber>
    </recommendedName>
    <alternativeName>
        <fullName evidence="10">D-alanyl-D-alanine-adding enzyme</fullName>
    </alternativeName>
</protein>
<keyword evidence="5 10" id="KW-0067">ATP-binding</keyword>
<keyword evidence="1 10" id="KW-0963">Cytoplasm</keyword>
<keyword evidence="2 10" id="KW-0436">Ligase</keyword>
<dbReference type="InterPro" id="IPR036615">
    <property type="entry name" value="Mur_ligase_C_dom_sf"/>
</dbReference>
<evidence type="ECO:0000256" key="4">
    <source>
        <dbReference type="ARBA" id="ARBA00022741"/>
    </source>
</evidence>
<dbReference type="EMBL" id="CP001287">
    <property type="protein sequence ID" value="ACK66385.1"/>
    <property type="molecule type" value="Genomic_DNA"/>
</dbReference>
<comment type="pathway">
    <text evidence="10 11">Cell wall biogenesis; peptidoglycan biosynthesis.</text>
</comment>
<keyword evidence="6 10" id="KW-0133">Cell shape</keyword>
<gene>
    <name evidence="10" type="primary">murF</name>
    <name evidence="15" type="ordered locus">PCC8801_2372</name>
</gene>
<keyword evidence="3 10" id="KW-0132">Cell division</keyword>
<accession>B7K2J2</accession>
<dbReference type="SUPFAM" id="SSF63418">
    <property type="entry name" value="MurE/MurF N-terminal domain"/>
    <property type="match status" value="1"/>
</dbReference>
<evidence type="ECO:0000256" key="1">
    <source>
        <dbReference type="ARBA" id="ARBA00022490"/>
    </source>
</evidence>
<evidence type="ECO:0000256" key="8">
    <source>
        <dbReference type="ARBA" id="ARBA00023306"/>
    </source>
</evidence>
<keyword evidence="4 10" id="KW-0547">Nucleotide-binding</keyword>
<dbReference type="UniPathway" id="UPA00219"/>
<dbReference type="Gene3D" id="3.90.190.20">
    <property type="entry name" value="Mur ligase, C-terminal domain"/>
    <property type="match status" value="1"/>
</dbReference>
<dbReference type="HOGENOM" id="CLU_031507_4_0_3"/>
<dbReference type="InterPro" id="IPR004101">
    <property type="entry name" value="Mur_ligase_C"/>
</dbReference>
<dbReference type="EC" id="6.3.2.10" evidence="10 11"/>
<dbReference type="Proteomes" id="UP000008204">
    <property type="component" value="Chromosome"/>
</dbReference>
<feature type="domain" description="Mur ligase central" evidence="14">
    <location>
        <begin position="115"/>
        <end position="293"/>
    </location>
</feature>
<evidence type="ECO:0000256" key="5">
    <source>
        <dbReference type="ARBA" id="ARBA00022840"/>
    </source>
</evidence>
<evidence type="ECO:0000256" key="2">
    <source>
        <dbReference type="ARBA" id="ARBA00022598"/>
    </source>
</evidence>
<dbReference type="Gene3D" id="3.40.1190.10">
    <property type="entry name" value="Mur-like, catalytic domain"/>
    <property type="match status" value="1"/>
</dbReference>
<dbReference type="PANTHER" id="PTHR43024">
    <property type="entry name" value="UDP-N-ACETYLMURAMOYL-TRIPEPTIDE--D-ALANYL-D-ALANINE LIGASE"/>
    <property type="match status" value="1"/>
</dbReference>
<dbReference type="NCBIfam" id="TIGR01143">
    <property type="entry name" value="murF"/>
    <property type="match status" value="1"/>
</dbReference>
<evidence type="ECO:0000259" key="14">
    <source>
        <dbReference type="Pfam" id="PF08245"/>
    </source>
</evidence>
<dbReference type="GO" id="GO:0051301">
    <property type="term" value="P:cell division"/>
    <property type="evidence" value="ECO:0007669"/>
    <property type="project" value="UniProtKB-KW"/>
</dbReference>
<evidence type="ECO:0000313" key="15">
    <source>
        <dbReference type="EMBL" id="ACK66385.1"/>
    </source>
</evidence>
<evidence type="ECO:0000256" key="9">
    <source>
        <dbReference type="ARBA" id="ARBA00023316"/>
    </source>
</evidence>
<dbReference type="InterPro" id="IPR005863">
    <property type="entry name" value="UDP-N-AcMur_synth"/>
</dbReference>
<dbReference type="GO" id="GO:0008360">
    <property type="term" value="P:regulation of cell shape"/>
    <property type="evidence" value="ECO:0007669"/>
    <property type="project" value="UniProtKB-KW"/>
</dbReference>
<feature type="domain" description="Mur ligase C-terminal" evidence="13">
    <location>
        <begin position="317"/>
        <end position="436"/>
    </location>
</feature>
<organism evidence="15 16">
    <name type="scientific">Rippkaea orientalis (strain PCC 8801 / RF-1)</name>
    <name type="common">Cyanothece sp. (strain PCC 8801)</name>
    <dbReference type="NCBI Taxonomy" id="41431"/>
    <lineage>
        <taxon>Bacteria</taxon>
        <taxon>Bacillati</taxon>
        <taxon>Cyanobacteriota</taxon>
        <taxon>Cyanophyceae</taxon>
        <taxon>Oscillatoriophycideae</taxon>
        <taxon>Chroococcales</taxon>
        <taxon>Aphanothecaceae</taxon>
        <taxon>Rippkaea</taxon>
        <taxon>Rippkaea orientalis</taxon>
    </lineage>
</organism>
<dbReference type="HAMAP" id="MF_02019">
    <property type="entry name" value="MurF"/>
    <property type="match status" value="1"/>
</dbReference>
<dbReference type="SUPFAM" id="SSF53623">
    <property type="entry name" value="MurD-like peptide ligases, catalytic domain"/>
    <property type="match status" value="1"/>
</dbReference>
<dbReference type="GO" id="GO:0005737">
    <property type="term" value="C:cytoplasm"/>
    <property type="evidence" value="ECO:0007669"/>
    <property type="project" value="UniProtKB-SubCell"/>
</dbReference>